<feature type="transmembrane region" description="Helical" evidence="1">
    <location>
        <begin position="25"/>
        <end position="45"/>
    </location>
</feature>
<dbReference type="Gramene" id="mRNA:HanXRQr2_Chr03g0112521">
    <property type="protein sequence ID" value="mRNA:HanXRQr2_Chr03g0112521"/>
    <property type="gene ID" value="HanXRQr2_Chr03g0112521"/>
</dbReference>
<keyword evidence="1" id="KW-1133">Transmembrane helix</keyword>
<sequence length="49" mass="5622">MMWQNQHFDSGLGDFVSCHPVSQPVLASAWLLWYLNWVFSVCVFCSSPT</sequence>
<organism evidence="2 3">
    <name type="scientific">Helianthus annuus</name>
    <name type="common">Common sunflower</name>
    <dbReference type="NCBI Taxonomy" id="4232"/>
    <lineage>
        <taxon>Eukaryota</taxon>
        <taxon>Viridiplantae</taxon>
        <taxon>Streptophyta</taxon>
        <taxon>Embryophyta</taxon>
        <taxon>Tracheophyta</taxon>
        <taxon>Spermatophyta</taxon>
        <taxon>Magnoliopsida</taxon>
        <taxon>eudicotyledons</taxon>
        <taxon>Gunneridae</taxon>
        <taxon>Pentapetalae</taxon>
        <taxon>asterids</taxon>
        <taxon>campanulids</taxon>
        <taxon>Asterales</taxon>
        <taxon>Asteraceae</taxon>
        <taxon>Asteroideae</taxon>
        <taxon>Heliantheae alliance</taxon>
        <taxon>Heliantheae</taxon>
        <taxon>Helianthus</taxon>
    </lineage>
</organism>
<proteinExistence type="predicted"/>
<dbReference type="Proteomes" id="UP000215914">
    <property type="component" value="Unassembled WGS sequence"/>
</dbReference>
<evidence type="ECO:0000313" key="3">
    <source>
        <dbReference type="Proteomes" id="UP000215914"/>
    </source>
</evidence>
<keyword evidence="1" id="KW-0812">Transmembrane</keyword>
<gene>
    <name evidence="2" type="ORF">HanXRQr2_Chr03g0112521</name>
</gene>
<comment type="caution">
    <text evidence="2">The sequence shown here is derived from an EMBL/GenBank/DDBJ whole genome shotgun (WGS) entry which is preliminary data.</text>
</comment>
<evidence type="ECO:0000313" key="2">
    <source>
        <dbReference type="EMBL" id="KAF5814562.1"/>
    </source>
</evidence>
<keyword evidence="1" id="KW-0472">Membrane</keyword>
<accession>A0A9K3JGK3</accession>
<reference evidence="2" key="2">
    <citation type="submission" date="2020-06" db="EMBL/GenBank/DDBJ databases">
        <title>Helianthus annuus Genome sequencing and assembly Release 2.</title>
        <authorList>
            <person name="Gouzy J."/>
            <person name="Langlade N."/>
            <person name="Munos S."/>
        </authorList>
    </citation>
    <scope>NUCLEOTIDE SEQUENCE</scope>
    <source>
        <tissue evidence="2">Leaves</tissue>
    </source>
</reference>
<keyword evidence="3" id="KW-1185">Reference proteome</keyword>
<dbReference type="AlphaFoldDB" id="A0A9K3JGK3"/>
<name>A0A9K3JGK3_HELAN</name>
<reference evidence="2" key="1">
    <citation type="journal article" date="2017" name="Nature">
        <title>The sunflower genome provides insights into oil metabolism, flowering and Asterid evolution.</title>
        <authorList>
            <person name="Badouin H."/>
            <person name="Gouzy J."/>
            <person name="Grassa C.J."/>
            <person name="Murat F."/>
            <person name="Staton S.E."/>
            <person name="Cottret L."/>
            <person name="Lelandais-Briere C."/>
            <person name="Owens G.L."/>
            <person name="Carrere S."/>
            <person name="Mayjonade B."/>
            <person name="Legrand L."/>
            <person name="Gill N."/>
            <person name="Kane N.C."/>
            <person name="Bowers J.E."/>
            <person name="Hubner S."/>
            <person name="Bellec A."/>
            <person name="Berard A."/>
            <person name="Berges H."/>
            <person name="Blanchet N."/>
            <person name="Boniface M.C."/>
            <person name="Brunel D."/>
            <person name="Catrice O."/>
            <person name="Chaidir N."/>
            <person name="Claudel C."/>
            <person name="Donnadieu C."/>
            <person name="Faraut T."/>
            <person name="Fievet G."/>
            <person name="Helmstetter N."/>
            <person name="King M."/>
            <person name="Knapp S.J."/>
            <person name="Lai Z."/>
            <person name="Le Paslier M.C."/>
            <person name="Lippi Y."/>
            <person name="Lorenzon L."/>
            <person name="Mandel J.R."/>
            <person name="Marage G."/>
            <person name="Marchand G."/>
            <person name="Marquand E."/>
            <person name="Bret-Mestries E."/>
            <person name="Morien E."/>
            <person name="Nambeesan S."/>
            <person name="Nguyen T."/>
            <person name="Pegot-Espagnet P."/>
            <person name="Pouilly N."/>
            <person name="Raftis F."/>
            <person name="Sallet E."/>
            <person name="Schiex T."/>
            <person name="Thomas J."/>
            <person name="Vandecasteele C."/>
            <person name="Vares D."/>
            <person name="Vear F."/>
            <person name="Vautrin S."/>
            <person name="Crespi M."/>
            <person name="Mangin B."/>
            <person name="Burke J.M."/>
            <person name="Salse J."/>
            <person name="Munos S."/>
            <person name="Vincourt P."/>
            <person name="Rieseberg L.H."/>
            <person name="Langlade N.B."/>
        </authorList>
    </citation>
    <scope>NUCLEOTIDE SEQUENCE</scope>
    <source>
        <tissue evidence="2">Leaves</tissue>
    </source>
</reference>
<protein>
    <submittedName>
        <fullName evidence="2">Uncharacterized protein</fullName>
    </submittedName>
</protein>
<evidence type="ECO:0000256" key="1">
    <source>
        <dbReference type="SAM" id="Phobius"/>
    </source>
</evidence>
<dbReference type="EMBL" id="MNCJ02000318">
    <property type="protein sequence ID" value="KAF5814562.1"/>
    <property type="molecule type" value="Genomic_DNA"/>
</dbReference>